<dbReference type="EMBL" id="LLXE01000026">
    <property type="protein sequence ID" value="KUM65464.1"/>
    <property type="molecule type" value="Genomic_DNA"/>
</dbReference>
<dbReference type="STRING" id="48697.A0A101MRM3"/>
<proteinExistence type="predicted"/>
<dbReference type="PANTHER" id="PTHR48312">
    <property type="match status" value="1"/>
</dbReference>
<name>A0A101MRM3_PENFR</name>
<dbReference type="PANTHER" id="PTHR48312:SF1">
    <property type="entry name" value="SULFOTRANSFERASE"/>
    <property type="match status" value="1"/>
</dbReference>
<evidence type="ECO:0000313" key="1">
    <source>
        <dbReference type="EMBL" id="KUM65464.1"/>
    </source>
</evidence>
<accession>A0A101MRM3</accession>
<protein>
    <recommendedName>
        <fullName evidence="3">Sulfotransferase domain-containing protein</fullName>
    </recommendedName>
</protein>
<evidence type="ECO:0000313" key="2">
    <source>
        <dbReference type="Proteomes" id="UP000055045"/>
    </source>
</evidence>
<organism evidence="1 2">
    <name type="scientific">Penicillium freii</name>
    <dbReference type="NCBI Taxonomy" id="48697"/>
    <lineage>
        <taxon>Eukaryota</taxon>
        <taxon>Fungi</taxon>
        <taxon>Dikarya</taxon>
        <taxon>Ascomycota</taxon>
        <taxon>Pezizomycotina</taxon>
        <taxon>Eurotiomycetes</taxon>
        <taxon>Eurotiomycetidae</taxon>
        <taxon>Eurotiales</taxon>
        <taxon>Aspergillaceae</taxon>
        <taxon>Penicillium</taxon>
    </lineage>
</organism>
<comment type="caution">
    <text evidence="1">The sequence shown here is derived from an EMBL/GenBank/DDBJ whole genome shotgun (WGS) entry which is preliminary data.</text>
</comment>
<reference evidence="1 2" key="1">
    <citation type="submission" date="2015-10" db="EMBL/GenBank/DDBJ databases">
        <title>Genome sequencing of Penicillium freii.</title>
        <authorList>
            <person name="Nguyen H.D."/>
            <person name="Visagie C.M."/>
            <person name="Seifert K.A."/>
        </authorList>
    </citation>
    <scope>NUCLEOTIDE SEQUENCE [LARGE SCALE GENOMIC DNA]</scope>
    <source>
        <strain evidence="1 2">DAOM 242723</strain>
    </source>
</reference>
<sequence length="336" mass="38008">MTISTSSLDPSRRFFILSLQRTTSNLLVRILGLNQQPNVHWNYNGSCVFLQTRLLMRSLGLSNRPVTEWTAKEKSQVTESFQDSFNALEKYVTQGEAEGKVVFAKEHCNYIDDPGFDLNTKGFTVQLPDRYANTKSEVSVQNRTVLPNIFLRSWTPIFLIRHPVRLFPSLCRALLEVRKSQMSDVGLDYFLCDMQSQMSLVGTRRLFDWYASDLLAKEHASDPILLDSDDVINETGVTEQLVRLVGLDLAKMKRSWTPAQEAELAQASGSDKVFLETLMTSSGIQKSKAAGDVNIDEEALRWRAEFGNTVGALVEQCVKEAMPDYNYLKSKRLLGM</sequence>
<evidence type="ECO:0008006" key="3">
    <source>
        <dbReference type="Google" id="ProtNLM"/>
    </source>
</evidence>
<dbReference type="InterPro" id="IPR027417">
    <property type="entry name" value="P-loop_NTPase"/>
</dbReference>
<dbReference type="SUPFAM" id="SSF52540">
    <property type="entry name" value="P-loop containing nucleoside triphosphate hydrolases"/>
    <property type="match status" value="1"/>
</dbReference>
<gene>
    <name evidence="1" type="ORF">ACN42_g1620</name>
</gene>
<keyword evidence="2" id="KW-1185">Reference proteome</keyword>
<dbReference type="AlphaFoldDB" id="A0A101MRM3"/>
<dbReference type="Proteomes" id="UP000055045">
    <property type="component" value="Unassembled WGS sequence"/>
</dbReference>